<gene>
    <name evidence="4" type="ORF">SAMN02787144_102974</name>
</gene>
<evidence type="ECO:0000259" key="3">
    <source>
        <dbReference type="Pfam" id="PF03795"/>
    </source>
</evidence>
<feature type="transmembrane region" description="Helical" evidence="2">
    <location>
        <begin position="70"/>
        <end position="93"/>
    </location>
</feature>
<dbReference type="STRING" id="1893.SAMN02787144_102974"/>
<organism evidence="4 5">
    <name type="scientific">Streptomyces atratus</name>
    <dbReference type="NCBI Taxonomy" id="1893"/>
    <lineage>
        <taxon>Bacteria</taxon>
        <taxon>Bacillati</taxon>
        <taxon>Actinomycetota</taxon>
        <taxon>Actinomycetes</taxon>
        <taxon>Kitasatosporales</taxon>
        <taxon>Streptomycetaceae</taxon>
        <taxon>Streptomyces</taxon>
    </lineage>
</organism>
<sequence length="289" mass="30649">MTLVLAGLGALALAAGIKCTLTEGVGRRAPPILVGIFGAGLIASGLFPMGDPESGFPVGTPDQPVARMSWHSVAHSASAVAAHSALAIAAIVLTVRCMLHRAVLPGRAERRHRMRTGIAHVAGLYEYPDRRERAGRLHLDDRPRAFPAPHTLTCPTIAKHDWRRDPVKYLLLGYTSAAGWDAATADAPTEEALAAFAAYQKFEKELLDSGELVTTEGLGHPAVSITVNRTPDGVTATDGPFAELKEVLASFAVIDVAGRERAVDIASRIVEVLGEPIEIRAIMGEDFTA</sequence>
<accession>A0A1K2F3W8</accession>
<dbReference type="Pfam" id="PF06197">
    <property type="entry name" value="DUF998"/>
    <property type="match status" value="1"/>
</dbReference>
<dbReference type="AlphaFoldDB" id="A0A1K2F3W8"/>
<dbReference type="SUPFAM" id="SSF54909">
    <property type="entry name" value="Dimeric alpha+beta barrel"/>
    <property type="match status" value="1"/>
</dbReference>
<evidence type="ECO:0000256" key="2">
    <source>
        <dbReference type="SAM" id="Phobius"/>
    </source>
</evidence>
<feature type="domain" description="YCII-related" evidence="3">
    <location>
        <begin position="180"/>
        <end position="282"/>
    </location>
</feature>
<evidence type="ECO:0000256" key="1">
    <source>
        <dbReference type="ARBA" id="ARBA00007689"/>
    </source>
</evidence>
<dbReference type="InterPro" id="IPR005545">
    <property type="entry name" value="YCII"/>
</dbReference>
<dbReference type="InterPro" id="IPR009339">
    <property type="entry name" value="DUF998"/>
</dbReference>
<dbReference type="Proteomes" id="UP000181909">
    <property type="component" value="Unassembled WGS sequence"/>
</dbReference>
<evidence type="ECO:0000313" key="4">
    <source>
        <dbReference type="EMBL" id="SFY42218.1"/>
    </source>
</evidence>
<keyword evidence="2" id="KW-1133">Transmembrane helix</keyword>
<dbReference type="PANTHER" id="PTHR35174:SF3">
    <property type="entry name" value="BLL7171 PROTEIN"/>
    <property type="match status" value="1"/>
</dbReference>
<proteinExistence type="inferred from homology"/>
<protein>
    <submittedName>
        <fullName evidence="4">Uncharacterized conserved protein</fullName>
    </submittedName>
</protein>
<dbReference type="InterPro" id="IPR011008">
    <property type="entry name" value="Dimeric_a/b-barrel"/>
</dbReference>
<feature type="transmembrane region" description="Helical" evidence="2">
    <location>
        <begin position="32"/>
        <end position="49"/>
    </location>
</feature>
<dbReference type="EMBL" id="FPJO01000029">
    <property type="protein sequence ID" value="SFY42218.1"/>
    <property type="molecule type" value="Genomic_DNA"/>
</dbReference>
<comment type="similarity">
    <text evidence="1">Belongs to the YciI family.</text>
</comment>
<dbReference type="Pfam" id="PF03795">
    <property type="entry name" value="YCII"/>
    <property type="match status" value="1"/>
</dbReference>
<keyword evidence="2" id="KW-0812">Transmembrane</keyword>
<keyword evidence="2" id="KW-0472">Membrane</keyword>
<reference evidence="4 5" key="1">
    <citation type="submission" date="2016-11" db="EMBL/GenBank/DDBJ databases">
        <authorList>
            <person name="Jaros S."/>
            <person name="Januszkiewicz K."/>
            <person name="Wedrychowicz H."/>
        </authorList>
    </citation>
    <scope>NUCLEOTIDE SEQUENCE [LARGE SCALE GENOMIC DNA]</scope>
    <source>
        <strain evidence="4 5">OK807</strain>
    </source>
</reference>
<evidence type="ECO:0000313" key="5">
    <source>
        <dbReference type="Proteomes" id="UP000181909"/>
    </source>
</evidence>
<name>A0A1K2F3W8_STRAR</name>
<dbReference type="Gene3D" id="3.30.70.1060">
    <property type="entry name" value="Dimeric alpha+beta barrel"/>
    <property type="match status" value="1"/>
</dbReference>
<dbReference type="PANTHER" id="PTHR35174">
    <property type="entry name" value="BLL7171 PROTEIN-RELATED"/>
    <property type="match status" value="1"/>
</dbReference>